<organism evidence="2 3">
    <name type="scientific">Gemmobacter denitrificans</name>
    <dbReference type="NCBI Taxonomy" id="3123040"/>
    <lineage>
        <taxon>Bacteria</taxon>
        <taxon>Pseudomonadati</taxon>
        <taxon>Pseudomonadota</taxon>
        <taxon>Alphaproteobacteria</taxon>
        <taxon>Rhodobacterales</taxon>
        <taxon>Paracoccaceae</taxon>
        <taxon>Gemmobacter</taxon>
    </lineage>
</organism>
<evidence type="ECO:0000313" key="3">
    <source>
        <dbReference type="Proteomes" id="UP001431963"/>
    </source>
</evidence>
<dbReference type="PANTHER" id="PTHR46401">
    <property type="entry name" value="GLYCOSYLTRANSFERASE WBBK-RELATED"/>
    <property type="match status" value="1"/>
</dbReference>
<dbReference type="EC" id="2.4.-.-" evidence="2"/>
<dbReference type="Gene3D" id="3.40.50.2000">
    <property type="entry name" value="Glycogen Phosphorylase B"/>
    <property type="match status" value="1"/>
</dbReference>
<sequence length="410" mass="43613">MPQPARLLDLTRLVSRLGKGPLTGVDRVELAWAEHLLQGDAMGIPLFALVRLRAGFALLGSGGVAAIVAQAQGRSALPEADLLARLMRRDDPARARAETLLRGHAIARCLPFGLASMLARYLPPGTAYFNMGHANLAPRVFAAQRGPRLVLLHDTIPIDFPEFTRPDIPAVFARKLAAISAGADLVIHSTAAARAASERHLMQAGRVPPGIVAPLGVVVAAPGAFHLPGLDPSRPWFVTIGTIEPRKNHALLLDVWQGLAARLPADAMPQLVIAGSRGWSNAAVFARLDTRPPHVIEAPGLGDSALSGLQAGSQGLLFPSFAEGYGLPPAEAAALGVPVFASPLAAVREVLGDYPVYLDNTDSYSWMETIERAVTAGRPTDRQCFAVRGGRRPWVPPTWDSHFNTVLKAV</sequence>
<accession>A0ABU8BZL4</accession>
<keyword evidence="3" id="KW-1185">Reference proteome</keyword>
<dbReference type="Pfam" id="PF13692">
    <property type="entry name" value="Glyco_trans_1_4"/>
    <property type="match status" value="1"/>
</dbReference>
<dbReference type="PANTHER" id="PTHR46401:SF2">
    <property type="entry name" value="GLYCOSYLTRANSFERASE WBBK-RELATED"/>
    <property type="match status" value="1"/>
</dbReference>
<proteinExistence type="predicted"/>
<dbReference type="SUPFAM" id="SSF53756">
    <property type="entry name" value="UDP-Glycosyltransferase/glycogen phosphorylase"/>
    <property type="match status" value="1"/>
</dbReference>
<name>A0ABU8BZL4_9RHOB</name>
<protein>
    <submittedName>
        <fullName evidence="2">Glycosyltransferase</fullName>
        <ecNumber evidence="2">2.4.-.-</ecNumber>
    </submittedName>
</protein>
<dbReference type="RefSeq" id="WP_335425178.1">
    <property type="nucleotide sequence ID" value="NZ_JBALHR010000017.1"/>
</dbReference>
<dbReference type="Proteomes" id="UP001431963">
    <property type="component" value="Unassembled WGS sequence"/>
</dbReference>
<dbReference type="GO" id="GO:0016757">
    <property type="term" value="F:glycosyltransferase activity"/>
    <property type="evidence" value="ECO:0007669"/>
    <property type="project" value="UniProtKB-KW"/>
</dbReference>
<keyword evidence="1 2" id="KW-0808">Transferase</keyword>
<reference evidence="2" key="1">
    <citation type="submission" date="2024-02" db="EMBL/GenBank/DDBJ databases">
        <title>Genome sequences of strain Gemmobacter sp. JM10B15.</title>
        <authorList>
            <person name="Zhang M."/>
        </authorList>
    </citation>
    <scope>NUCLEOTIDE SEQUENCE</scope>
    <source>
        <strain evidence="2">JM10B15</strain>
    </source>
</reference>
<keyword evidence="2" id="KW-0328">Glycosyltransferase</keyword>
<evidence type="ECO:0000256" key="1">
    <source>
        <dbReference type="ARBA" id="ARBA00022679"/>
    </source>
</evidence>
<gene>
    <name evidence="2" type="ORF">V6590_18510</name>
</gene>
<evidence type="ECO:0000313" key="2">
    <source>
        <dbReference type="EMBL" id="MEH7830147.1"/>
    </source>
</evidence>
<comment type="caution">
    <text evidence="2">The sequence shown here is derived from an EMBL/GenBank/DDBJ whole genome shotgun (WGS) entry which is preliminary data.</text>
</comment>
<dbReference type="EMBL" id="JBALHR010000017">
    <property type="protein sequence ID" value="MEH7830147.1"/>
    <property type="molecule type" value="Genomic_DNA"/>
</dbReference>